<keyword evidence="6 10" id="KW-0647">Proteasome</keyword>
<keyword evidence="7" id="KW-0865">Zymogen</keyword>
<dbReference type="GO" id="GO:0004298">
    <property type="term" value="F:threonine-type endopeptidase activity"/>
    <property type="evidence" value="ECO:0007669"/>
    <property type="project" value="UniProtKB-KW"/>
</dbReference>
<evidence type="ECO:0000256" key="1">
    <source>
        <dbReference type="ARBA" id="ARBA00001198"/>
    </source>
</evidence>
<comment type="similarity">
    <text evidence="10">Belongs to the peptidase T1B family.</text>
</comment>
<organism evidence="11">
    <name type="scientific">Haptolina brevifila</name>
    <dbReference type="NCBI Taxonomy" id="156173"/>
    <lineage>
        <taxon>Eukaryota</taxon>
        <taxon>Haptista</taxon>
        <taxon>Haptophyta</taxon>
        <taxon>Prymnesiophyceae</taxon>
        <taxon>Prymnesiales</taxon>
        <taxon>Prymnesiaceae</taxon>
        <taxon>Haptolina</taxon>
    </lineage>
</organism>
<comment type="subcellular location">
    <subcellularLocation>
        <location evidence="10">Cytoplasm</location>
    </subcellularLocation>
    <subcellularLocation>
        <location evidence="10">Nucleus</location>
    </subcellularLocation>
</comment>
<comment type="catalytic activity">
    <reaction evidence="1">
        <text>Cleavage of peptide bonds with very broad specificity.</text>
        <dbReference type="EC" id="3.4.25.1"/>
    </reaction>
</comment>
<dbReference type="Pfam" id="PF00227">
    <property type="entry name" value="Proteasome"/>
    <property type="match status" value="1"/>
</dbReference>
<evidence type="ECO:0000256" key="2">
    <source>
        <dbReference type="ARBA" id="ARBA00022490"/>
    </source>
</evidence>
<evidence type="ECO:0000256" key="5">
    <source>
        <dbReference type="ARBA" id="ARBA00022801"/>
    </source>
</evidence>
<dbReference type="GO" id="GO:0005634">
    <property type="term" value="C:nucleus"/>
    <property type="evidence" value="ECO:0007669"/>
    <property type="project" value="UniProtKB-SubCell"/>
</dbReference>
<dbReference type="GO" id="GO:0019774">
    <property type="term" value="C:proteasome core complex, beta-subunit complex"/>
    <property type="evidence" value="ECO:0007669"/>
    <property type="project" value="UniProtKB-ARBA"/>
</dbReference>
<comment type="subunit">
    <text evidence="10">Component of the proteasome complex.</text>
</comment>
<reference evidence="11" key="1">
    <citation type="submission" date="2021-01" db="EMBL/GenBank/DDBJ databases">
        <authorList>
            <person name="Corre E."/>
            <person name="Pelletier E."/>
            <person name="Niang G."/>
            <person name="Scheremetjew M."/>
            <person name="Finn R."/>
            <person name="Kale V."/>
            <person name="Holt S."/>
            <person name="Cochrane G."/>
            <person name="Meng A."/>
            <person name="Brown T."/>
            <person name="Cohen L."/>
        </authorList>
    </citation>
    <scope>NUCLEOTIDE SEQUENCE</scope>
    <source>
        <strain evidence="11">UTEX LB 985</strain>
    </source>
</reference>
<keyword evidence="5" id="KW-0378">Hydrolase</keyword>
<evidence type="ECO:0000256" key="7">
    <source>
        <dbReference type="ARBA" id="ARBA00023145"/>
    </source>
</evidence>
<dbReference type="PANTHER" id="PTHR32194:SF0">
    <property type="entry name" value="ATP-DEPENDENT PROTEASE SUBUNIT HSLV"/>
    <property type="match status" value="1"/>
</dbReference>
<dbReference type="InterPro" id="IPR001353">
    <property type="entry name" value="Proteasome_sua/b"/>
</dbReference>
<dbReference type="GO" id="GO:0051603">
    <property type="term" value="P:proteolysis involved in protein catabolic process"/>
    <property type="evidence" value="ECO:0007669"/>
    <property type="project" value="InterPro"/>
</dbReference>
<evidence type="ECO:0000313" key="11">
    <source>
        <dbReference type="EMBL" id="CAD9481362.1"/>
    </source>
</evidence>
<dbReference type="PROSITE" id="PS00854">
    <property type="entry name" value="PROTEASOME_BETA_1"/>
    <property type="match status" value="1"/>
</dbReference>
<dbReference type="CDD" id="cd03762">
    <property type="entry name" value="proteasome_beta_type_6"/>
    <property type="match status" value="1"/>
</dbReference>
<evidence type="ECO:0000256" key="9">
    <source>
        <dbReference type="PIRSR" id="PIRSR600243-1"/>
    </source>
</evidence>
<evidence type="ECO:0000256" key="8">
    <source>
        <dbReference type="ARBA" id="ARBA00023242"/>
    </source>
</evidence>
<dbReference type="InterPro" id="IPR000243">
    <property type="entry name" value="Pept_T1A_subB"/>
</dbReference>
<feature type="active site" description="Nucleophile" evidence="9">
    <location>
        <position position="56"/>
    </location>
</feature>
<evidence type="ECO:0000256" key="4">
    <source>
        <dbReference type="ARBA" id="ARBA00022698"/>
    </source>
</evidence>
<sequence>MDGFLDRSRFMDREILDPARVMEGSSTSSTYMGQVGEHTEGGLMEALKKGEVDLGTSIMAVRYDGGVVIGADSRTSTGVYISNRVSDKVTAVDERIYVCRSGSAADTQAISDYVTYFLDQHKMELGNAPKVSTAANLFRELCYHNKNNLMAGIIVAGWDPIKGGQVYECPLGGAQVEQDFAIGGSGSTYIYGFCDAYYKPGMNSVQCEEFVRKALSHAMARDGSSGGVIRTVKIDESGAERKFVPGNKLPFGPL</sequence>
<dbReference type="AlphaFoldDB" id="A0A7S2MG03"/>
<protein>
    <recommendedName>
        <fullName evidence="10">Proteasome subunit beta</fullName>
    </recommendedName>
</protein>
<comment type="function">
    <text evidence="10">Component of the proteasome, a multicatalytic proteinase complex which is characterized by its ability to cleave peptides with Arg, Phe, Tyr, Leu, and Glu adjacent to the leaving group at neutral or slightly basic pH. The proteasome has an ATP-dependent proteolytic activity.</text>
</comment>
<dbReference type="FunFam" id="3.60.20.10:FF:000010">
    <property type="entry name" value="Proteasome subunit beta type-1"/>
    <property type="match status" value="1"/>
</dbReference>
<keyword evidence="2 10" id="KW-0963">Cytoplasm</keyword>
<dbReference type="EMBL" id="HBGU01046147">
    <property type="protein sequence ID" value="CAD9481362.1"/>
    <property type="molecule type" value="Transcribed_RNA"/>
</dbReference>
<evidence type="ECO:0000256" key="3">
    <source>
        <dbReference type="ARBA" id="ARBA00022670"/>
    </source>
</evidence>
<evidence type="ECO:0000256" key="10">
    <source>
        <dbReference type="RuleBase" id="RU004203"/>
    </source>
</evidence>
<dbReference type="InterPro" id="IPR029055">
    <property type="entry name" value="Ntn_hydrolases_N"/>
</dbReference>
<dbReference type="InterPro" id="IPR016050">
    <property type="entry name" value="Proteasome_bsu_CS"/>
</dbReference>
<dbReference type="GO" id="GO:0005737">
    <property type="term" value="C:cytoplasm"/>
    <property type="evidence" value="ECO:0007669"/>
    <property type="project" value="UniProtKB-SubCell"/>
</dbReference>
<evidence type="ECO:0000256" key="6">
    <source>
        <dbReference type="ARBA" id="ARBA00022942"/>
    </source>
</evidence>
<gene>
    <name evidence="11" type="ORF">CBRE1094_LOCUS25123</name>
</gene>
<keyword evidence="4" id="KW-0888">Threonine protease</keyword>
<accession>A0A7S2MG03</accession>
<dbReference type="Gene3D" id="3.60.20.10">
    <property type="entry name" value="Glutamine Phosphoribosylpyrophosphate, subunit 1, domain 1"/>
    <property type="match status" value="1"/>
</dbReference>
<name>A0A7S2MG03_9EUKA</name>
<dbReference type="PANTHER" id="PTHR32194">
    <property type="entry name" value="METALLOPROTEASE TLDD"/>
    <property type="match status" value="1"/>
</dbReference>
<dbReference type="PRINTS" id="PR00141">
    <property type="entry name" value="PROTEASOME"/>
</dbReference>
<proteinExistence type="inferred from homology"/>
<keyword evidence="3" id="KW-0645">Protease</keyword>
<dbReference type="PROSITE" id="PS51476">
    <property type="entry name" value="PROTEASOME_BETA_2"/>
    <property type="match status" value="1"/>
</dbReference>
<dbReference type="InterPro" id="IPR023333">
    <property type="entry name" value="Proteasome_suB-type"/>
</dbReference>
<dbReference type="SUPFAM" id="SSF56235">
    <property type="entry name" value="N-terminal nucleophile aminohydrolases (Ntn hydrolases)"/>
    <property type="match status" value="1"/>
</dbReference>
<keyword evidence="8 10" id="KW-0539">Nucleus</keyword>